<dbReference type="AlphaFoldDB" id="A0A370TKH7"/>
<feature type="transmembrane region" description="Helical" evidence="2">
    <location>
        <begin position="75"/>
        <end position="96"/>
    </location>
</feature>
<sequence length="288" mass="31653">MSSATRFVLFGGPILLLILTAVAGYSFSKIRSLSLPIPEALALFTVVLPIITGISVQSAYGIIQRSTRKKKHQIAIPLIAVVGFQLYETIVATLALTHMLPPSSLRCGLETKWGNLYRSKNAEAIRRIQDSLNCCGLNSVRDRAFPFGSPSHCDEVFGRSNSCFGEWRQQEQLHAGLLLLVALVVFAVKVVSITSFLSTSSWTRSGLLRYFKQLGFHNSGNQQEDSRAEIRGLIEEGSAPAPYRDDPTESAHSPPGSNTAESQGPRVEPSQLVDDRNEWRDEEQGHVA</sequence>
<comment type="caution">
    <text evidence="3">The sequence shown here is derived from an EMBL/GenBank/DDBJ whole genome shotgun (WGS) entry which is preliminary data.</text>
</comment>
<proteinExistence type="predicted"/>
<keyword evidence="2" id="KW-0812">Transmembrane</keyword>
<dbReference type="EMBL" id="NPIC01000005">
    <property type="protein sequence ID" value="RDL36032.1"/>
    <property type="molecule type" value="Genomic_DNA"/>
</dbReference>
<dbReference type="GeneID" id="43599493"/>
<name>A0A370TKH7_9HELO</name>
<evidence type="ECO:0008006" key="5">
    <source>
        <dbReference type="Google" id="ProtNLM"/>
    </source>
</evidence>
<accession>A0A370TKH7</accession>
<dbReference type="InterPro" id="IPR008952">
    <property type="entry name" value="Tetraspanin_EC2_sf"/>
</dbReference>
<evidence type="ECO:0000256" key="2">
    <source>
        <dbReference type="SAM" id="Phobius"/>
    </source>
</evidence>
<protein>
    <recommendedName>
        <fullName evidence="5">Tetraspanin Tsp3</fullName>
    </recommendedName>
</protein>
<dbReference type="OrthoDB" id="71600at2759"/>
<dbReference type="Proteomes" id="UP000254866">
    <property type="component" value="Unassembled WGS sequence"/>
</dbReference>
<feature type="region of interest" description="Disordered" evidence="1">
    <location>
        <begin position="234"/>
        <end position="288"/>
    </location>
</feature>
<evidence type="ECO:0000313" key="3">
    <source>
        <dbReference type="EMBL" id="RDL36032.1"/>
    </source>
</evidence>
<dbReference type="SUPFAM" id="SSF48652">
    <property type="entry name" value="Tetraspanin"/>
    <property type="match status" value="1"/>
</dbReference>
<reference evidence="3 4" key="1">
    <citation type="journal article" date="2018" name="IMA Fungus">
        <title>IMA Genome-F 9: Draft genome sequence of Annulohypoxylon stygium, Aspergillus mulundensis, Berkeleyomyces basicola (syn. Thielaviopsis basicola), Ceratocystis smalleyi, two Cercospora beticola strains, Coleophoma cylindrospora, Fusarium fracticaudum, Phialophora cf. hyalina, and Morchella septimelata.</title>
        <authorList>
            <person name="Wingfield B.D."/>
            <person name="Bills G.F."/>
            <person name="Dong Y."/>
            <person name="Huang W."/>
            <person name="Nel W.J."/>
            <person name="Swalarsk-Parry B.S."/>
            <person name="Vaghefi N."/>
            <person name="Wilken P.M."/>
            <person name="An Z."/>
            <person name="de Beer Z.W."/>
            <person name="De Vos L."/>
            <person name="Chen L."/>
            <person name="Duong T.A."/>
            <person name="Gao Y."/>
            <person name="Hammerbacher A."/>
            <person name="Kikkert J.R."/>
            <person name="Li Y."/>
            <person name="Li H."/>
            <person name="Li K."/>
            <person name="Li Q."/>
            <person name="Liu X."/>
            <person name="Ma X."/>
            <person name="Naidoo K."/>
            <person name="Pethybridge S.J."/>
            <person name="Sun J."/>
            <person name="Steenkamp E.T."/>
            <person name="van der Nest M.A."/>
            <person name="van Wyk S."/>
            <person name="Wingfield M.J."/>
            <person name="Xiong C."/>
            <person name="Yue Q."/>
            <person name="Zhang X."/>
        </authorList>
    </citation>
    <scope>NUCLEOTIDE SEQUENCE [LARGE SCALE GENOMIC DNA]</scope>
    <source>
        <strain evidence="3 4">BP 5553</strain>
    </source>
</reference>
<keyword evidence="2" id="KW-0472">Membrane</keyword>
<evidence type="ECO:0000256" key="1">
    <source>
        <dbReference type="SAM" id="MobiDB-lite"/>
    </source>
</evidence>
<keyword evidence="2" id="KW-1133">Transmembrane helix</keyword>
<dbReference type="GO" id="GO:0016020">
    <property type="term" value="C:membrane"/>
    <property type="evidence" value="ECO:0007669"/>
    <property type="project" value="InterPro"/>
</dbReference>
<keyword evidence="4" id="KW-1185">Reference proteome</keyword>
<gene>
    <name evidence="3" type="ORF">BP5553_06644</name>
</gene>
<feature type="transmembrane region" description="Helical" evidence="2">
    <location>
        <begin position="40"/>
        <end position="63"/>
    </location>
</feature>
<organism evidence="3 4">
    <name type="scientific">Venustampulla echinocandica</name>
    <dbReference type="NCBI Taxonomy" id="2656787"/>
    <lineage>
        <taxon>Eukaryota</taxon>
        <taxon>Fungi</taxon>
        <taxon>Dikarya</taxon>
        <taxon>Ascomycota</taxon>
        <taxon>Pezizomycotina</taxon>
        <taxon>Leotiomycetes</taxon>
        <taxon>Helotiales</taxon>
        <taxon>Pleuroascaceae</taxon>
        <taxon>Venustampulla</taxon>
    </lineage>
</organism>
<dbReference type="RefSeq" id="XP_031868688.1">
    <property type="nucleotide sequence ID" value="XM_032015267.1"/>
</dbReference>
<feature type="compositionally biased region" description="Basic and acidic residues" evidence="1">
    <location>
        <begin position="273"/>
        <end position="288"/>
    </location>
</feature>
<evidence type="ECO:0000313" key="4">
    <source>
        <dbReference type="Proteomes" id="UP000254866"/>
    </source>
</evidence>
<feature type="transmembrane region" description="Helical" evidence="2">
    <location>
        <begin position="177"/>
        <end position="199"/>
    </location>
</feature>